<feature type="transmembrane region" description="Helical" evidence="1">
    <location>
        <begin position="173"/>
        <end position="196"/>
    </location>
</feature>
<dbReference type="PANTHER" id="PTHR33876">
    <property type="entry name" value="UNNAMED PRODUCT"/>
    <property type="match status" value="1"/>
</dbReference>
<keyword evidence="1" id="KW-0812">Transmembrane</keyword>
<accession>Q0EZV4</accession>
<evidence type="ECO:0000313" key="3">
    <source>
        <dbReference type="Proteomes" id="UP000005297"/>
    </source>
</evidence>
<dbReference type="Proteomes" id="UP000005297">
    <property type="component" value="Unassembled WGS sequence"/>
</dbReference>
<gene>
    <name evidence="2" type="ORF">SPV1_09553</name>
</gene>
<dbReference type="HOGENOM" id="CLU_053247_2_1_0"/>
<keyword evidence="3" id="KW-1185">Reference proteome</keyword>
<dbReference type="InParanoid" id="Q0EZV4"/>
<dbReference type="AlphaFoldDB" id="Q0EZV4"/>
<dbReference type="STRING" id="314344.AL013_11135"/>
<organism evidence="2 3">
    <name type="scientific">Mariprofundus ferrooxydans PV-1</name>
    <dbReference type="NCBI Taxonomy" id="314345"/>
    <lineage>
        <taxon>Bacteria</taxon>
        <taxon>Pseudomonadati</taxon>
        <taxon>Pseudomonadota</taxon>
        <taxon>Candidatius Mariprofundia</taxon>
        <taxon>Mariprofundales</taxon>
        <taxon>Mariprofundaceae</taxon>
        <taxon>Mariprofundus</taxon>
    </lineage>
</organism>
<protein>
    <submittedName>
        <fullName evidence="2">Possible urease accessory protein</fullName>
    </submittedName>
</protein>
<dbReference type="OrthoDB" id="5333961at2"/>
<dbReference type="RefSeq" id="WP_009849431.1">
    <property type="nucleotide sequence ID" value="NZ_DS022294.1"/>
</dbReference>
<dbReference type="EMBL" id="AATS01000005">
    <property type="protein sequence ID" value="EAU54930.1"/>
    <property type="molecule type" value="Genomic_DNA"/>
</dbReference>
<sequence length="236" mass="25708">MIEVLLMGFLLGMRHAMESDHVAAVASLVTKSPSMRESIRLGSVWGMGHTLTLFAFGSAVMLLDQMIPEHMALMLEFTVGIMLVALGIDVMRRFIQERMHIHVHRHADGSRHIHFHSHADKALHADNSHEHLHAGRFPMRALLVGIMHGMAGSAALIVLTLQSVHSFATGMIYIALFGAGSIAGMAALSAVIMLPLQQSANRFSALHHYLQLGIGSATLCLGISIMYDIAKSSQFI</sequence>
<feature type="transmembrane region" description="Helical" evidence="1">
    <location>
        <begin position="208"/>
        <end position="230"/>
    </location>
</feature>
<proteinExistence type="predicted"/>
<name>Q0EZV4_9PROT</name>
<feature type="transmembrane region" description="Helical" evidence="1">
    <location>
        <begin position="75"/>
        <end position="95"/>
    </location>
</feature>
<feature type="transmembrane region" description="Helical" evidence="1">
    <location>
        <begin position="43"/>
        <end position="63"/>
    </location>
</feature>
<comment type="caution">
    <text evidence="2">The sequence shown here is derived from an EMBL/GenBank/DDBJ whole genome shotgun (WGS) entry which is preliminary data.</text>
</comment>
<keyword evidence="1" id="KW-1133">Transmembrane helix</keyword>
<evidence type="ECO:0000256" key="1">
    <source>
        <dbReference type="SAM" id="Phobius"/>
    </source>
</evidence>
<dbReference type="PANTHER" id="PTHR33876:SF4">
    <property type="entry name" value="CHLOROPLAST PROTEIN FOR GROWTH AND FERTILITY 2"/>
    <property type="match status" value="1"/>
</dbReference>
<keyword evidence="1" id="KW-0472">Membrane</keyword>
<reference evidence="2 3" key="1">
    <citation type="submission" date="2006-09" db="EMBL/GenBank/DDBJ databases">
        <authorList>
            <person name="Emerson D."/>
            <person name="Ferriera S."/>
            <person name="Johnson J."/>
            <person name="Kravitz S."/>
            <person name="Halpern A."/>
            <person name="Remington K."/>
            <person name="Beeson K."/>
            <person name="Tran B."/>
            <person name="Rogers Y.-H."/>
            <person name="Friedman R."/>
            <person name="Venter J.C."/>
        </authorList>
    </citation>
    <scope>NUCLEOTIDE SEQUENCE [LARGE SCALE GENOMIC DNA]</scope>
    <source>
        <strain evidence="2 3">PV-1</strain>
    </source>
</reference>
<dbReference type="eggNOG" id="COG2215">
    <property type="taxonomic scope" value="Bacteria"/>
</dbReference>
<feature type="transmembrane region" description="Helical" evidence="1">
    <location>
        <begin position="141"/>
        <end position="161"/>
    </location>
</feature>
<dbReference type="InterPro" id="IPR052776">
    <property type="entry name" value="Chloro_ReproSupport/MetalTrans"/>
</dbReference>
<evidence type="ECO:0000313" key="2">
    <source>
        <dbReference type="EMBL" id="EAU54930.1"/>
    </source>
</evidence>